<dbReference type="EMBL" id="JAACNO010000142">
    <property type="protein sequence ID" value="KAF4149685.1"/>
    <property type="molecule type" value="Genomic_DNA"/>
</dbReference>
<evidence type="ECO:0000313" key="4">
    <source>
        <dbReference type="Proteomes" id="UP000704712"/>
    </source>
</evidence>
<dbReference type="GO" id="GO:0003677">
    <property type="term" value="F:DNA binding"/>
    <property type="evidence" value="ECO:0007669"/>
    <property type="project" value="TreeGrafter"/>
</dbReference>
<accession>A0A8S9V9G2</accession>
<comment type="caution">
    <text evidence="3">The sequence shown here is derived from an EMBL/GenBank/DDBJ whole genome shotgun (WGS) entry which is preliminary data.</text>
</comment>
<dbReference type="GO" id="GO:0005634">
    <property type="term" value="C:nucleus"/>
    <property type="evidence" value="ECO:0007669"/>
    <property type="project" value="TreeGrafter"/>
</dbReference>
<sequence>ACALLTPVKTCVHCAPTISLPRQNDTRPHCANDTAPEEQKQVQAARVLRLGEASSVVALAAELGVHRTTMYRWMRQKNVLASAAPNKYYAIVPSRQNLYVKHPNLEQRLLSWITEMRKNQSLCVSMQCLLLMHSRFDGELFASRSRGANIEFLRRFLKRNRLSIRRITHKGRKIRSDMEVMLLVASKFSHSIQYAIKECGALSYATGPSKYGSVFNMDQTAIYIDMNGKTTIDFVGTSTVDVRQGSEVNGFRCSVFLAASATGVKLPPLVVFAGIPGGPVSQDVWNPFFGHSSCEHTIWKPSVDGCRLLLLDSLKVHKMNSVRTVLEEDCCTQVEFVPPGITGLAQPMDVAVMKPFKDYVRYLAYHIDHEFPKTPQEKRQLTSRFVAEGWASISPATIRKGFAKSGILPTGPRDIEDRFRVPTNAEEEAPIQEVDQEE</sequence>
<evidence type="ECO:0000256" key="1">
    <source>
        <dbReference type="SAM" id="MobiDB-lite"/>
    </source>
</evidence>
<dbReference type="AlphaFoldDB" id="A0A8S9V9G2"/>
<dbReference type="InterPro" id="IPR050863">
    <property type="entry name" value="CenT-Element_Derived"/>
</dbReference>
<dbReference type="Proteomes" id="UP000704712">
    <property type="component" value="Unassembled WGS sequence"/>
</dbReference>
<feature type="non-terminal residue" evidence="3">
    <location>
        <position position="1"/>
    </location>
</feature>
<keyword evidence="3" id="KW-0378">Hydrolase</keyword>
<organism evidence="3 4">
    <name type="scientific">Phytophthora infestans</name>
    <name type="common">Potato late blight agent</name>
    <name type="synonym">Botrytis infestans</name>
    <dbReference type="NCBI Taxonomy" id="4787"/>
    <lineage>
        <taxon>Eukaryota</taxon>
        <taxon>Sar</taxon>
        <taxon>Stramenopiles</taxon>
        <taxon>Oomycota</taxon>
        <taxon>Peronosporomycetes</taxon>
        <taxon>Peronosporales</taxon>
        <taxon>Peronosporaceae</taxon>
        <taxon>Phytophthora</taxon>
    </lineage>
</organism>
<evidence type="ECO:0000313" key="3">
    <source>
        <dbReference type="EMBL" id="KAF4149685.1"/>
    </source>
</evidence>
<dbReference type="PANTHER" id="PTHR19303:SF57">
    <property type="entry name" value="HTH CENPB-TYPE DOMAIN-CONTAINING PROTEIN"/>
    <property type="match status" value="1"/>
</dbReference>
<keyword evidence="3" id="KW-0255">Endonuclease</keyword>
<dbReference type="PANTHER" id="PTHR19303">
    <property type="entry name" value="TRANSPOSON"/>
    <property type="match status" value="1"/>
</dbReference>
<reference evidence="3" key="1">
    <citation type="submission" date="2020-03" db="EMBL/GenBank/DDBJ databases">
        <title>Hybrid Assembly of Korean Phytophthora infestans isolates.</title>
        <authorList>
            <person name="Prokchorchik M."/>
            <person name="Lee Y."/>
            <person name="Seo J."/>
            <person name="Cho J.-H."/>
            <person name="Park Y.-E."/>
            <person name="Jang D.-C."/>
            <person name="Im J.-S."/>
            <person name="Choi J.-G."/>
            <person name="Park H.-J."/>
            <person name="Lee G.-B."/>
            <person name="Lee Y.-G."/>
            <person name="Hong S.-Y."/>
            <person name="Cho K."/>
            <person name="Sohn K.H."/>
        </authorList>
    </citation>
    <scope>NUCLEOTIDE SEQUENCE</scope>
    <source>
        <strain evidence="3">KR_2_A2</strain>
    </source>
</reference>
<keyword evidence="3" id="KW-0540">Nuclease</keyword>
<name>A0A8S9V9G2_PHYIN</name>
<feature type="region of interest" description="Disordered" evidence="1">
    <location>
        <begin position="409"/>
        <end position="438"/>
    </location>
</feature>
<gene>
    <name evidence="3" type="ORF">GN958_ATG01081</name>
</gene>
<dbReference type="Pfam" id="PF03184">
    <property type="entry name" value="DDE_1"/>
    <property type="match status" value="1"/>
</dbReference>
<protein>
    <submittedName>
        <fullName evidence="3">DDE superfamily endonuclease</fullName>
    </submittedName>
</protein>
<feature type="compositionally biased region" description="Acidic residues" evidence="1">
    <location>
        <begin position="425"/>
        <end position="438"/>
    </location>
</feature>
<dbReference type="InterPro" id="IPR004875">
    <property type="entry name" value="DDE_SF_endonuclease_dom"/>
</dbReference>
<dbReference type="GO" id="GO:0004519">
    <property type="term" value="F:endonuclease activity"/>
    <property type="evidence" value="ECO:0007669"/>
    <property type="project" value="UniProtKB-KW"/>
</dbReference>
<proteinExistence type="predicted"/>
<evidence type="ECO:0000259" key="2">
    <source>
        <dbReference type="Pfam" id="PF03184"/>
    </source>
</evidence>
<feature type="domain" description="DDE-1" evidence="2">
    <location>
        <begin position="305"/>
        <end position="402"/>
    </location>
</feature>